<organism evidence="2 3">
    <name type="scientific">Agarivorans gilvus</name>
    <dbReference type="NCBI Taxonomy" id="680279"/>
    <lineage>
        <taxon>Bacteria</taxon>
        <taxon>Pseudomonadati</taxon>
        <taxon>Pseudomonadota</taxon>
        <taxon>Gammaproteobacteria</taxon>
        <taxon>Alteromonadales</taxon>
        <taxon>Alteromonadaceae</taxon>
        <taxon>Agarivorans</taxon>
    </lineage>
</organism>
<dbReference type="EMBL" id="BMDY01000031">
    <property type="protein sequence ID" value="GGB19670.1"/>
    <property type="molecule type" value="Genomic_DNA"/>
</dbReference>
<proteinExistence type="predicted"/>
<gene>
    <name evidence="2" type="ORF">GCM10007414_36370</name>
</gene>
<keyword evidence="1" id="KW-0472">Membrane</keyword>
<evidence type="ECO:0000313" key="2">
    <source>
        <dbReference type="EMBL" id="GGB19670.1"/>
    </source>
</evidence>
<dbReference type="RefSeq" id="WP_083481564.1">
    <property type="nucleotide sequence ID" value="NZ_BMDY01000031.1"/>
</dbReference>
<evidence type="ECO:0000256" key="1">
    <source>
        <dbReference type="SAM" id="Phobius"/>
    </source>
</evidence>
<keyword evidence="3" id="KW-1185">Reference proteome</keyword>
<dbReference type="Proteomes" id="UP000651977">
    <property type="component" value="Unassembled WGS sequence"/>
</dbReference>
<dbReference type="Pfam" id="PF11174">
    <property type="entry name" value="DUF2970"/>
    <property type="match status" value="1"/>
</dbReference>
<evidence type="ECO:0000313" key="3">
    <source>
        <dbReference type="Proteomes" id="UP000651977"/>
    </source>
</evidence>
<dbReference type="InterPro" id="IPR021344">
    <property type="entry name" value="DUF2970"/>
</dbReference>
<feature type="transmembrane region" description="Helical" evidence="1">
    <location>
        <begin position="32"/>
        <end position="54"/>
    </location>
</feature>
<reference evidence="3" key="1">
    <citation type="journal article" date="2019" name="Int. J. Syst. Evol. Microbiol.">
        <title>The Global Catalogue of Microorganisms (GCM) 10K type strain sequencing project: providing services to taxonomists for standard genome sequencing and annotation.</title>
        <authorList>
            <consortium name="The Broad Institute Genomics Platform"/>
            <consortium name="The Broad Institute Genome Sequencing Center for Infectious Disease"/>
            <person name="Wu L."/>
            <person name="Ma J."/>
        </authorList>
    </citation>
    <scope>NUCLEOTIDE SEQUENCE [LARGE SCALE GENOMIC DNA]</scope>
    <source>
        <strain evidence="3">CGMCC 1.10131</strain>
    </source>
</reference>
<protein>
    <recommendedName>
        <fullName evidence="4">DUF2970 domain-containing protein</fullName>
    </recommendedName>
</protein>
<sequence length="55" mass="6228">MSLLKSILGAFFGVQSEQQRQHDFQHGKAWKFILLGIVMLSLFVLSIVLLVRLVA</sequence>
<keyword evidence="1" id="KW-0812">Transmembrane</keyword>
<comment type="caution">
    <text evidence="2">The sequence shown here is derived from an EMBL/GenBank/DDBJ whole genome shotgun (WGS) entry which is preliminary data.</text>
</comment>
<evidence type="ECO:0008006" key="4">
    <source>
        <dbReference type="Google" id="ProtNLM"/>
    </source>
</evidence>
<name>A0ABQ1I5U9_9ALTE</name>
<keyword evidence="1" id="KW-1133">Transmembrane helix</keyword>
<accession>A0ABQ1I5U9</accession>